<organism evidence="2 3">
    <name type="scientific">Ladona fulva</name>
    <name type="common">Scarce chaser dragonfly</name>
    <name type="synonym">Libellula fulva</name>
    <dbReference type="NCBI Taxonomy" id="123851"/>
    <lineage>
        <taxon>Eukaryota</taxon>
        <taxon>Metazoa</taxon>
        <taxon>Ecdysozoa</taxon>
        <taxon>Arthropoda</taxon>
        <taxon>Hexapoda</taxon>
        <taxon>Insecta</taxon>
        <taxon>Pterygota</taxon>
        <taxon>Palaeoptera</taxon>
        <taxon>Odonata</taxon>
        <taxon>Epiprocta</taxon>
        <taxon>Anisoptera</taxon>
        <taxon>Libelluloidea</taxon>
        <taxon>Libellulidae</taxon>
        <taxon>Ladona</taxon>
    </lineage>
</organism>
<accession>A0A8K0PA78</accession>
<dbReference type="EMBL" id="KZ309192">
    <property type="protein sequence ID" value="KAG8237618.1"/>
    <property type="molecule type" value="Genomic_DNA"/>
</dbReference>
<evidence type="ECO:0000313" key="2">
    <source>
        <dbReference type="EMBL" id="KAG8237618.1"/>
    </source>
</evidence>
<feature type="domain" description="Reverse transcriptase" evidence="1">
    <location>
        <begin position="1"/>
        <end position="133"/>
    </location>
</feature>
<comment type="caution">
    <text evidence="2">The sequence shown here is derived from an EMBL/GenBank/DDBJ whole genome shotgun (WGS) entry which is preliminary data.</text>
</comment>
<gene>
    <name evidence="2" type="ORF">J437_LFUL011428</name>
</gene>
<evidence type="ECO:0000313" key="3">
    <source>
        <dbReference type="Proteomes" id="UP000792457"/>
    </source>
</evidence>
<evidence type="ECO:0000259" key="1">
    <source>
        <dbReference type="PROSITE" id="PS50878"/>
    </source>
</evidence>
<dbReference type="InterPro" id="IPR000477">
    <property type="entry name" value="RT_dom"/>
</dbReference>
<sequence length="133" mass="15033">MAFHNIAVPCLPIDLDLNFSVLEDTDSWQNQLCGRLEIGPNRMELMISCTYRPPHTNVLQFINELSNHLSSCTGDKGSILGPTLFNLYVNDMPNIAKNSTVIQYADDSLLLIAHDSVREAEEMLQYDFNMILN</sequence>
<name>A0A8K0PA78_LADFU</name>
<dbReference type="AlphaFoldDB" id="A0A8K0PA78"/>
<proteinExistence type="predicted"/>
<reference evidence="2" key="1">
    <citation type="submission" date="2013-04" db="EMBL/GenBank/DDBJ databases">
        <authorList>
            <person name="Qu J."/>
            <person name="Murali S.C."/>
            <person name="Bandaranaike D."/>
            <person name="Bellair M."/>
            <person name="Blankenburg K."/>
            <person name="Chao H."/>
            <person name="Dinh H."/>
            <person name="Doddapaneni H."/>
            <person name="Downs B."/>
            <person name="Dugan-Rocha S."/>
            <person name="Elkadiri S."/>
            <person name="Gnanaolivu R.D."/>
            <person name="Hernandez B."/>
            <person name="Javaid M."/>
            <person name="Jayaseelan J.C."/>
            <person name="Lee S."/>
            <person name="Li M."/>
            <person name="Ming W."/>
            <person name="Munidasa M."/>
            <person name="Muniz J."/>
            <person name="Nguyen L."/>
            <person name="Ongeri F."/>
            <person name="Osuji N."/>
            <person name="Pu L.-L."/>
            <person name="Puazo M."/>
            <person name="Qu C."/>
            <person name="Quiroz J."/>
            <person name="Raj R."/>
            <person name="Weissenberger G."/>
            <person name="Xin Y."/>
            <person name="Zou X."/>
            <person name="Han Y."/>
            <person name="Richards S."/>
            <person name="Worley K."/>
            <person name="Muzny D."/>
            <person name="Gibbs R."/>
        </authorList>
    </citation>
    <scope>NUCLEOTIDE SEQUENCE</scope>
    <source>
        <strain evidence="2">Sampled in the wild</strain>
    </source>
</reference>
<reference evidence="2" key="2">
    <citation type="submission" date="2017-10" db="EMBL/GenBank/DDBJ databases">
        <title>Ladona fulva Genome sequencing and assembly.</title>
        <authorList>
            <person name="Murali S."/>
            <person name="Richards S."/>
            <person name="Bandaranaike D."/>
            <person name="Bellair M."/>
            <person name="Blankenburg K."/>
            <person name="Chao H."/>
            <person name="Dinh H."/>
            <person name="Doddapaneni H."/>
            <person name="Dugan-Rocha S."/>
            <person name="Elkadiri S."/>
            <person name="Gnanaolivu R."/>
            <person name="Hernandez B."/>
            <person name="Skinner E."/>
            <person name="Javaid M."/>
            <person name="Lee S."/>
            <person name="Li M."/>
            <person name="Ming W."/>
            <person name="Munidasa M."/>
            <person name="Muniz J."/>
            <person name="Nguyen L."/>
            <person name="Hughes D."/>
            <person name="Osuji N."/>
            <person name="Pu L.-L."/>
            <person name="Puazo M."/>
            <person name="Qu C."/>
            <person name="Quiroz J."/>
            <person name="Raj R."/>
            <person name="Weissenberger G."/>
            <person name="Xin Y."/>
            <person name="Zou X."/>
            <person name="Han Y."/>
            <person name="Worley K."/>
            <person name="Muzny D."/>
            <person name="Gibbs R."/>
        </authorList>
    </citation>
    <scope>NUCLEOTIDE SEQUENCE</scope>
    <source>
        <strain evidence="2">Sampled in the wild</strain>
    </source>
</reference>
<protein>
    <recommendedName>
        <fullName evidence="1">Reverse transcriptase domain-containing protein</fullName>
    </recommendedName>
</protein>
<dbReference type="Proteomes" id="UP000792457">
    <property type="component" value="Unassembled WGS sequence"/>
</dbReference>
<dbReference type="PROSITE" id="PS50878">
    <property type="entry name" value="RT_POL"/>
    <property type="match status" value="1"/>
</dbReference>
<dbReference type="OrthoDB" id="445826at2759"/>
<keyword evidence="3" id="KW-1185">Reference proteome</keyword>